<accession>A0A1Y0ENS7</accession>
<dbReference type="Proteomes" id="UP000196138">
    <property type="component" value="Chromosome"/>
</dbReference>
<dbReference type="CDD" id="cd16325">
    <property type="entry name" value="LolA"/>
    <property type="match status" value="1"/>
</dbReference>
<dbReference type="OrthoDB" id="5297911at2"/>
<proteinExistence type="predicted"/>
<evidence type="ECO:0000313" key="3">
    <source>
        <dbReference type="EMBL" id="ARU05061.1"/>
    </source>
</evidence>
<evidence type="ECO:0000256" key="1">
    <source>
        <dbReference type="ARBA" id="ARBA00022729"/>
    </source>
</evidence>
<organism evidence="3 4">
    <name type="scientific">Comamonas serinivorans</name>
    <dbReference type="NCBI Taxonomy" id="1082851"/>
    <lineage>
        <taxon>Bacteria</taxon>
        <taxon>Pseudomonadati</taxon>
        <taxon>Pseudomonadota</taxon>
        <taxon>Betaproteobacteria</taxon>
        <taxon>Burkholderiales</taxon>
        <taxon>Comamonadaceae</taxon>
        <taxon>Comamonas</taxon>
    </lineage>
</organism>
<gene>
    <name evidence="3" type="ORF">CCO03_10495</name>
</gene>
<keyword evidence="4" id="KW-1185">Reference proteome</keyword>
<dbReference type="RefSeq" id="WP_087280833.1">
    <property type="nucleotide sequence ID" value="NZ_CP021455.1"/>
</dbReference>
<dbReference type="InterPro" id="IPR029046">
    <property type="entry name" value="LolA/LolB/LppX"/>
</dbReference>
<dbReference type="InterPro" id="IPR004564">
    <property type="entry name" value="OM_lipoprot_carrier_LolA-like"/>
</dbReference>
<feature type="signal peptide" evidence="2">
    <location>
        <begin position="1"/>
        <end position="18"/>
    </location>
</feature>
<dbReference type="Gene3D" id="2.50.20.10">
    <property type="entry name" value="Lipoprotein localisation LolA/LolB/LppX"/>
    <property type="match status" value="1"/>
</dbReference>
<evidence type="ECO:0000256" key="2">
    <source>
        <dbReference type="SAM" id="SignalP"/>
    </source>
</evidence>
<dbReference type="Pfam" id="PF19574">
    <property type="entry name" value="LolA_3"/>
    <property type="match status" value="1"/>
</dbReference>
<dbReference type="SUPFAM" id="SSF89392">
    <property type="entry name" value="Prokaryotic lipoproteins and lipoprotein localization factors"/>
    <property type="match status" value="1"/>
</dbReference>
<sequence>MRSALRLSRQTFAQYALAAVFSSTAITGYCQSKPQGTPEFNANALMLLLAKHPSGDATFVETKHLALLAQPLVSKGTLNYAPPDKLAIRTTEPKPEAIVVDGDWLSRTADGKTRRIQLSAQPEATGIIEGIRGSLSGNRTALDQNFELSVSGSANQWRMGLVPKDSRVRKLITRIAIEGRQNAITRITTEQADGDRSVMDITPKP</sequence>
<feature type="chain" id="PRO_5012485596" description="Acyltransferase" evidence="2">
    <location>
        <begin position="19"/>
        <end position="205"/>
    </location>
</feature>
<dbReference type="KEGG" id="cser:CCO03_10495"/>
<dbReference type="EMBL" id="CP021455">
    <property type="protein sequence ID" value="ARU05061.1"/>
    <property type="molecule type" value="Genomic_DNA"/>
</dbReference>
<name>A0A1Y0ENS7_9BURK</name>
<protein>
    <recommendedName>
        <fullName evidence="5">Acyltransferase</fullName>
    </recommendedName>
</protein>
<evidence type="ECO:0008006" key="5">
    <source>
        <dbReference type="Google" id="ProtNLM"/>
    </source>
</evidence>
<keyword evidence="1 2" id="KW-0732">Signal</keyword>
<reference evidence="3 4" key="1">
    <citation type="submission" date="2017-05" db="EMBL/GenBank/DDBJ databases">
        <authorList>
            <person name="Song R."/>
            <person name="Chenine A.L."/>
            <person name="Ruprecht R.M."/>
        </authorList>
    </citation>
    <scope>NUCLEOTIDE SEQUENCE [LARGE SCALE GENOMIC DNA]</scope>
    <source>
        <strain evidence="3 4">DSM 26136</strain>
    </source>
</reference>
<dbReference type="AlphaFoldDB" id="A0A1Y0ENS7"/>
<evidence type="ECO:0000313" key="4">
    <source>
        <dbReference type="Proteomes" id="UP000196138"/>
    </source>
</evidence>